<dbReference type="PANTHER" id="PTHR23155">
    <property type="entry name" value="DISEASE RESISTANCE PROTEIN RP"/>
    <property type="match status" value="1"/>
</dbReference>
<dbReference type="InterPro" id="IPR058922">
    <property type="entry name" value="WHD_DRP"/>
</dbReference>
<evidence type="ECO:0000259" key="5">
    <source>
        <dbReference type="Pfam" id="PF00931"/>
    </source>
</evidence>
<feature type="domain" description="Disease resistance protein winged helix" evidence="7">
    <location>
        <begin position="451"/>
        <end position="522"/>
    </location>
</feature>
<keyword evidence="1" id="KW-0677">Repeat</keyword>
<dbReference type="InterPro" id="IPR032675">
    <property type="entry name" value="LRR_dom_sf"/>
</dbReference>
<protein>
    <submittedName>
        <fullName evidence="9">Disease resistance protein RPM1, putative</fullName>
        <ecNumber evidence="9">3.1.3.16</ecNumber>
    </submittedName>
</protein>
<dbReference type="InterPro" id="IPR055414">
    <property type="entry name" value="LRR_R13L4/SHOC2-like"/>
</dbReference>
<dbReference type="GO" id="GO:0006952">
    <property type="term" value="P:defense response"/>
    <property type="evidence" value="ECO:0007669"/>
    <property type="project" value="UniProtKB-KW"/>
</dbReference>
<feature type="domain" description="NB-ARC" evidence="5">
    <location>
        <begin position="189"/>
        <end position="365"/>
    </location>
</feature>
<evidence type="ECO:0000256" key="1">
    <source>
        <dbReference type="ARBA" id="ARBA00022737"/>
    </source>
</evidence>
<dbReference type="FunCoup" id="B9SHP9">
    <property type="interactions" value="239"/>
</dbReference>
<dbReference type="PANTHER" id="PTHR23155:SF1205">
    <property type="entry name" value="DISEASE RESISTANCE PROTEIN RPM1"/>
    <property type="match status" value="1"/>
</dbReference>
<evidence type="ECO:0000256" key="4">
    <source>
        <dbReference type="SAM" id="MobiDB-lite"/>
    </source>
</evidence>
<dbReference type="GO" id="GO:0043531">
    <property type="term" value="F:ADP binding"/>
    <property type="evidence" value="ECO:0007669"/>
    <property type="project" value="InterPro"/>
</dbReference>
<evidence type="ECO:0000259" key="7">
    <source>
        <dbReference type="Pfam" id="PF23559"/>
    </source>
</evidence>
<dbReference type="OrthoDB" id="598235at2759"/>
<gene>
    <name evidence="9" type="ORF">RCOM_0742270</name>
</gene>
<dbReference type="KEGG" id="rcu:8277170"/>
<dbReference type="Gene3D" id="1.10.10.10">
    <property type="entry name" value="Winged helix-like DNA-binding domain superfamily/Winged helix DNA-binding domain"/>
    <property type="match status" value="1"/>
</dbReference>
<dbReference type="Pfam" id="PF18052">
    <property type="entry name" value="Rx_N"/>
    <property type="match status" value="1"/>
</dbReference>
<feature type="region of interest" description="Disordered" evidence="4">
    <location>
        <begin position="1"/>
        <end position="21"/>
    </location>
</feature>
<dbReference type="Proteomes" id="UP000008311">
    <property type="component" value="Unassembled WGS sequence"/>
</dbReference>
<dbReference type="InterPro" id="IPR041118">
    <property type="entry name" value="Rx_N"/>
</dbReference>
<dbReference type="OMA" id="TSAWITV"/>
<dbReference type="SUPFAM" id="SSF52540">
    <property type="entry name" value="P-loop containing nucleoside triphosphate hydrolases"/>
    <property type="match status" value="1"/>
</dbReference>
<dbReference type="eggNOG" id="KOG4658">
    <property type="taxonomic scope" value="Eukaryota"/>
</dbReference>
<keyword evidence="9" id="KW-0378">Hydrolase</keyword>
<evidence type="ECO:0000259" key="6">
    <source>
        <dbReference type="Pfam" id="PF18052"/>
    </source>
</evidence>
<dbReference type="InterPro" id="IPR036388">
    <property type="entry name" value="WH-like_DNA-bd_sf"/>
</dbReference>
<dbReference type="Pfam" id="PF23598">
    <property type="entry name" value="LRR_14"/>
    <property type="match status" value="1"/>
</dbReference>
<dbReference type="AlphaFoldDB" id="B9SHP9"/>
<dbReference type="FunFam" id="3.40.50.300:FF:001091">
    <property type="entry name" value="Probable disease resistance protein At1g61300"/>
    <property type="match status" value="1"/>
</dbReference>
<sequence>MQRKKNKKEKKEEEEEEEEFTSMAAVPADFLIGKIVSLIENEAALLGGAGDELEEIRWELVSMRSFLEDTEKKRPQTEGEKTWVASVRNLVYDVEDIIDEFMYQTNKRHGRHQFTRTLHKTIGFPKYLWEKHKIASRLQKIKRMTKAIPERNHRYGVDHIEERSVDNERGNIRGESSLFLKDDLVGIENDREVLVEWLTNGESQRTTISVVGMGGSGKTTLAAKAYNCQTVQRHLDCSAWITVSQNYLIDDLFRSLIKQFYQAMKEAVPADLSIMSYRQLVQMLVNYLEPKRYMVVLDDVWDPDLWNQIKISLPNSQHGCRVMITTRKEDIASLSYDVGSHVHHIRPLTNNEAWTLFCIKAFPRNGKRCPPEFEILAKDIVEKCRGLPLAIVALGGLLSAKSSESEWRMIYNSLNWELSNNPMLQSVKSILLLSYNDLPYRLKHCFLYCCLFPEDYPIKRKRLIRLWMAEGFVEKIKGITPEEVAEKYLLELIRRSMLQPVERNSAGLPKACKMHDLVRELALSISEEQKFCAAYDEQSTAAAREDGIARRLSIQAREREIKFCGGMSQLRSFLLFVIDKLNPSSLNALPSDFKLLRVLDLEDAPIEKLPNRIVTLFNMRYLNLKKTRVKELPKSIGRLHNLETLNIDDTNVEALPNGIVKLQNLRYLLCRHFKHGQHYDFNYVTGTQIPAISTLKNLQVLGCIVANGDILRQLRSMTQLVRLDISMVKGSDEMDLCSSIQNMPLLRRLFVMASNGEILRMDALKSPPPQLGRLCLVGKLEKIPQWFHSLMNLRVLYLRWSELDEDPLSDLQELPNLTCLTLVEAYKGRNLTFSKGFNRLEILGLYNCPKLQSIIIAEGVMSGIKELSIDNCRELMRLPFGIQYLTKLEELTLINVSTELTDSIRMPFGMDRRRVKHIPKINNFYSTPSGWFQESLS</sequence>
<evidence type="ECO:0000313" key="10">
    <source>
        <dbReference type="Proteomes" id="UP000008311"/>
    </source>
</evidence>
<dbReference type="EC" id="3.1.3.16" evidence="9"/>
<dbReference type="CDD" id="cd14798">
    <property type="entry name" value="RX-CC_like"/>
    <property type="match status" value="1"/>
</dbReference>
<dbReference type="PRINTS" id="PR00364">
    <property type="entry name" value="DISEASERSIST"/>
</dbReference>
<reference evidence="10" key="1">
    <citation type="journal article" date="2010" name="Nat. Biotechnol.">
        <title>Draft genome sequence of the oilseed species Ricinus communis.</title>
        <authorList>
            <person name="Chan A.P."/>
            <person name="Crabtree J."/>
            <person name="Zhao Q."/>
            <person name="Lorenzi H."/>
            <person name="Orvis J."/>
            <person name="Puiu D."/>
            <person name="Melake-Berhan A."/>
            <person name="Jones K.M."/>
            <person name="Redman J."/>
            <person name="Chen G."/>
            <person name="Cahoon E.B."/>
            <person name="Gedil M."/>
            <person name="Stanke M."/>
            <person name="Haas B.J."/>
            <person name="Wortman J.R."/>
            <person name="Fraser-Liggett C.M."/>
            <person name="Ravel J."/>
            <person name="Rabinowicz P.D."/>
        </authorList>
    </citation>
    <scope>NUCLEOTIDE SEQUENCE [LARGE SCALE GENOMIC DNA]</scope>
    <source>
        <strain evidence="10">cv. Hale</strain>
    </source>
</reference>
<dbReference type="GO" id="GO:0051707">
    <property type="term" value="P:response to other organism"/>
    <property type="evidence" value="ECO:0007669"/>
    <property type="project" value="UniProtKB-ARBA"/>
</dbReference>
<dbReference type="InterPro" id="IPR002182">
    <property type="entry name" value="NB-ARC"/>
</dbReference>
<evidence type="ECO:0000313" key="9">
    <source>
        <dbReference type="EMBL" id="EEF36876.1"/>
    </source>
</evidence>
<dbReference type="FunFam" id="1.10.10.10:FF:000322">
    <property type="entry name" value="Probable disease resistance protein At1g63360"/>
    <property type="match status" value="1"/>
</dbReference>
<feature type="domain" description="Disease resistance R13L4/SHOC-2-like LRR" evidence="8">
    <location>
        <begin position="569"/>
        <end position="893"/>
    </location>
</feature>
<keyword evidence="10" id="KW-1185">Reference proteome</keyword>
<dbReference type="EMBL" id="EQ973965">
    <property type="protein sequence ID" value="EEF36876.1"/>
    <property type="molecule type" value="Genomic_DNA"/>
</dbReference>
<keyword evidence="3" id="KW-0611">Plant defense</keyword>
<organism evidence="9 10">
    <name type="scientific">Ricinus communis</name>
    <name type="common">Castor bean</name>
    <dbReference type="NCBI Taxonomy" id="3988"/>
    <lineage>
        <taxon>Eukaryota</taxon>
        <taxon>Viridiplantae</taxon>
        <taxon>Streptophyta</taxon>
        <taxon>Embryophyta</taxon>
        <taxon>Tracheophyta</taxon>
        <taxon>Spermatophyta</taxon>
        <taxon>Magnoliopsida</taxon>
        <taxon>eudicotyledons</taxon>
        <taxon>Gunneridae</taxon>
        <taxon>Pentapetalae</taxon>
        <taxon>rosids</taxon>
        <taxon>fabids</taxon>
        <taxon>Malpighiales</taxon>
        <taxon>Euphorbiaceae</taxon>
        <taxon>Acalyphoideae</taxon>
        <taxon>Acalypheae</taxon>
        <taxon>Ricinus</taxon>
    </lineage>
</organism>
<dbReference type="Gene3D" id="3.80.10.10">
    <property type="entry name" value="Ribonuclease Inhibitor"/>
    <property type="match status" value="1"/>
</dbReference>
<name>B9SHP9_RICCO</name>
<evidence type="ECO:0000256" key="2">
    <source>
        <dbReference type="ARBA" id="ARBA00022741"/>
    </source>
</evidence>
<dbReference type="Gene3D" id="1.20.5.4130">
    <property type="match status" value="1"/>
</dbReference>
<dbReference type="Pfam" id="PF23559">
    <property type="entry name" value="WHD_DRP"/>
    <property type="match status" value="1"/>
</dbReference>
<dbReference type="InterPro" id="IPR038005">
    <property type="entry name" value="RX-like_CC"/>
</dbReference>
<proteinExistence type="predicted"/>
<dbReference type="Gene3D" id="1.10.8.430">
    <property type="entry name" value="Helical domain of apoptotic protease-activating factors"/>
    <property type="match status" value="1"/>
</dbReference>
<dbReference type="Gene3D" id="3.40.50.300">
    <property type="entry name" value="P-loop containing nucleotide triphosphate hydrolases"/>
    <property type="match status" value="1"/>
</dbReference>
<dbReference type="GO" id="GO:0004722">
    <property type="term" value="F:protein serine/threonine phosphatase activity"/>
    <property type="evidence" value="ECO:0007669"/>
    <property type="project" value="UniProtKB-EC"/>
</dbReference>
<dbReference type="STRING" id="3988.B9SHP9"/>
<feature type="domain" description="Disease resistance N-terminal" evidence="6">
    <location>
        <begin position="30"/>
        <end position="115"/>
    </location>
</feature>
<evidence type="ECO:0000259" key="8">
    <source>
        <dbReference type="Pfam" id="PF23598"/>
    </source>
</evidence>
<dbReference type="InterPro" id="IPR044974">
    <property type="entry name" value="Disease_R_plants"/>
</dbReference>
<dbReference type="InterPro" id="IPR042197">
    <property type="entry name" value="Apaf_helical"/>
</dbReference>
<dbReference type="Pfam" id="PF00931">
    <property type="entry name" value="NB-ARC"/>
    <property type="match status" value="1"/>
</dbReference>
<evidence type="ECO:0000256" key="3">
    <source>
        <dbReference type="ARBA" id="ARBA00022821"/>
    </source>
</evidence>
<dbReference type="SUPFAM" id="SSF52058">
    <property type="entry name" value="L domain-like"/>
    <property type="match status" value="1"/>
</dbReference>
<dbReference type="FunFam" id="1.10.8.430:FF:000003">
    <property type="entry name" value="Probable disease resistance protein At5g66910"/>
    <property type="match status" value="1"/>
</dbReference>
<dbReference type="InterPro" id="IPR027417">
    <property type="entry name" value="P-loop_NTPase"/>
</dbReference>
<keyword evidence="2" id="KW-0547">Nucleotide-binding</keyword>
<dbReference type="InParanoid" id="B9SHP9"/>
<accession>B9SHP9</accession>